<comment type="caution">
    <text evidence="7">The sequence shown here is derived from an EMBL/GenBank/DDBJ whole genome shotgun (WGS) entry which is preliminary data.</text>
</comment>
<reference evidence="7 8" key="1">
    <citation type="submission" date="2016-01" db="EMBL/GenBank/DDBJ databases">
        <title>Investigation of taxonomic status of Bacillus aminovorans.</title>
        <authorList>
            <person name="Verma A."/>
            <person name="Pal Y."/>
            <person name="Krishnamurthi S."/>
        </authorList>
    </citation>
    <scope>NUCLEOTIDE SEQUENCE [LARGE SCALE GENOMIC DNA]</scope>
    <source>
        <strain evidence="7 8">DSM 4337</strain>
    </source>
</reference>
<evidence type="ECO:0000256" key="1">
    <source>
        <dbReference type="ARBA" id="ARBA00004651"/>
    </source>
</evidence>
<name>A0A177L1Z7_9BACI</name>
<keyword evidence="5 6" id="KW-0472">Membrane</keyword>
<evidence type="ECO:0000256" key="3">
    <source>
        <dbReference type="ARBA" id="ARBA00022692"/>
    </source>
</evidence>
<keyword evidence="4 6" id="KW-1133">Transmembrane helix</keyword>
<dbReference type="OrthoDB" id="5024156at2"/>
<dbReference type="RefSeq" id="WP_063974248.1">
    <property type="nucleotide sequence ID" value="NZ_LQWZ01000001.1"/>
</dbReference>
<evidence type="ECO:0000256" key="2">
    <source>
        <dbReference type="ARBA" id="ARBA00022475"/>
    </source>
</evidence>
<evidence type="ECO:0000256" key="5">
    <source>
        <dbReference type="ARBA" id="ARBA00023136"/>
    </source>
</evidence>
<dbReference type="AlphaFoldDB" id="A0A177L1Z7"/>
<organism evidence="7 8">
    <name type="scientific">Domibacillus aminovorans</name>
    <dbReference type="NCBI Taxonomy" id="29332"/>
    <lineage>
        <taxon>Bacteria</taxon>
        <taxon>Bacillati</taxon>
        <taxon>Bacillota</taxon>
        <taxon>Bacilli</taxon>
        <taxon>Bacillales</taxon>
        <taxon>Bacillaceae</taxon>
        <taxon>Domibacillus</taxon>
    </lineage>
</organism>
<feature type="transmembrane region" description="Helical" evidence="6">
    <location>
        <begin position="122"/>
        <end position="143"/>
    </location>
</feature>
<dbReference type="Pfam" id="PF09678">
    <property type="entry name" value="Caa3_CtaG"/>
    <property type="match status" value="1"/>
</dbReference>
<keyword evidence="3 6" id="KW-0812">Transmembrane</keyword>
<accession>A0A177L1Z7</accession>
<sequence length="262" mass="29358">MSHAHIHQSNGVSSELMLALPFVLFIVLYILAAVVSNRSYKQWPLYRYIFWIFGVLCAGSSVIGPLANSAHQDFTVHMLGHLLLGMLAPLLMVLAAPMTLIFRTLNVSLARHLSRMLKSRPVRIWSHPVVASLLNIGGLWVLYTTDLYSAMQQAILLHIFIHIHVFFAGYLFTISMIYIDPAPHHFRFDYRAIVLIMALAGHEILSKYLYAHPPKGVPAAQAETGGMLMYYGGDIIDLVLISILCLQWYKATRPRAAISTTA</sequence>
<keyword evidence="2" id="KW-1003">Cell membrane</keyword>
<dbReference type="Proteomes" id="UP000077271">
    <property type="component" value="Unassembled WGS sequence"/>
</dbReference>
<feature type="transmembrane region" description="Helical" evidence="6">
    <location>
        <begin position="16"/>
        <end position="36"/>
    </location>
</feature>
<comment type="subcellular location">
    <subcellularLocation>
        <location evidence="1">Cell membrane</location>
        <topology evidence="1">Multi-pass membrane protein</topology>
    </subcellularLocation>
</comment>
<feature type="transmembrane region" description="Helical" evidence="6">
    <location>
        <begin position="79"/>
        <end position="102"/>
    </location>
</feature>
<proteinExistence type="predicted"/>
<dbReference type="GO" id="GO:0005886">
    <property type="term" value="C:plasma membrane"/>
    <property type="evidence" value="ECO:0007669"/>
    <property type="project" value="UniProtKB-SubCell"/>
</dbReference>
<feature type="transmembrane region" description="Helical" evidence="6">
    <location>
        <begin position="48"/>
        <end position="67"/>
    </location>
</feature>
<dbReference type="EMBL" id="LQWZ01000001">
    <property type="protein sequence ID" value="OAH59593.1"/>
    <property type="molecule type" value="Genomic_DNA"/>
</dbReference>
<feature type="transmembrane region" description="Helical" evidence="6">
    <location>
        <begin position="190"/>
        <end position="210"/>
    </location>
</feature>
<feature type="transmembrane region" description="Helical" evidence="6">
    <location>
        <begin position="230"/>
        <end position="249"/>
    </location>
</feature>
<feature type="transmembrane region" description="Helical" evidence="6">
    <location>
        <begin position="155"/>
        <end position="178"/>
    </location>
</feature>
<evidence type="ECO:0000313" key="8">
    <source>
        <dbReference type="Proteomes" id="UP000077271"/>
    </source>
</evidence>
<evidence type="ECO:0000256" key="6">
    <source>
        <dbReference type="SAM" id="Phobius"/>
    </source>
</evidence>
<gene>
    <name evidence="7" type="ORF">AWH48_00360</name>
</gene>
<evidence type="ECO:0000256" key="4">
    <source>
        <dbReference type="ARBA" id="ARBA00022989"/>
    </source>
</evidence>
<dbReference type="InterPro" id="IPR019108">
    <property type="entry name" value="Caa3_assmbl_CtaG-rel"/>
</dbReference>
<evidence type="ECO:0000313" key="7">
    <source>
        <dbReference type="EMBL" id="OAH59593.1"/>
    </source>
</evidence>
<evidence type="ECO:0008006" key="9">
    <source>
        <dbReference type="Google" id="ProtNLM"/>
    </source>
</evidence>
<protein>
    <recommendedName>
        <fullName evidence="9">Cytochrome c oxidase assembly protein</fullName>
    </recommendedName>
</protein>